<gene>
    <name evidence="9" type="ORF">SAMN05216466_13215</name>
</gene>
<dbReference type="AlphaFoldDB" id="A0A1G8MZC8"/>
<keyword evidence="6" id="KW-0283">Flagellar rotation</keyword>
<dbReference type="InterPro" id="IPR001543">
    <property type="entry name" value="FliN-like_C"/>
</dbReference>
<dbReference type="GO" id="GO:0071973">
    <property type="term" value="P:bacterial-type flagellum-dependent cell motility"/>
    <property type="evidence" value="ECO:0007669"/>
    <property type="project" value="InterPro"/>
</dbReference>
<dbReference type="InterPro" id="IPR012826">
    <property type="entry name" value="FliN"/>
</dbReference>
<dbReference type="InterPro" id="IPR051469">
    <property type="entry name" value="FliN/MopA/SpaO"/>
</dbReference>
<comment type="subcellular location">
    <subcellularLocation>
        <location evidence="1">Cell membrane</location>
        <topology evidence="1">Peripheral membrane protein</topology>
        <orientation evidence="1">Cytoplasmic side</orientation>
    </subcellularLocation>
</comment>
<keyword evidence="9" id="KW-0282">Flagellum</keyword>
<sequence length="109" mass="12097">MTSNVSSRRPLVMRVDLPEQQPSLDDKDTVRPMLELLDDVKVKVDIHLGCAELSLKELMALQTGAVVELDRHLGDAIDVLLNNRKIAQAEIVAVGEQFGIRITDLPAKR</sequence>
<keyword evidence="5" id="KW-0145">Chemotaxis</keyword>
<dbReference type="GO" id="GO:0006935">
    <property type="term" value="P:chemotaxis"/>
    <property type="evidence" value="ECO:0007669"/>
    <property type="project" value="UniProtKB-KW"/>
</dbReference>
<dbReference type="PANTHER" id="PTHR43484:SF1">
    <property type="entry name" value="FLAGELLAR MOTOR SWITCH PROTEIN FLIN"/>
    <property type="match status" value="1"/>
</dbReference>
<feature type="domain" description="Flagellar motor switch protein FliN-like C-terminal" evidence="8">
    <location>
        <begin position="36"/>
        <end position="105"/>
    </location>
</feature>
<evidence type="ECO:0000256" key="3">
    <source>
        <dbReference type="ARBA" id="ARBA00021897"/>
    </source>
</evidence>
<evidence type="ECO:0000256" key="2">
    <source>
        <dbReference type="ARBA" id="ARBA00009226"/>
    </source>
</evidence>
<dbReference type="InterPro" id="IPR036429">
    <property type="entry name" value="SpoA-like_sf"/>
</dbReference>
<dbReference type="NCBIfam" id="TIGR02480">
    <property type="entry name" value="fliN"/>
    <property type="match status" value="1"/>
</dbReference>
<comment type="similarity">
    <text evidence="2">Belongs to the FliN/MopA/SpaO family.</text>
</comment>
<keyword evidence="4" id="KW-1003">Cell membrane</keyword>
<dbReference type="GO" id="GO:0003774">
    <property type="term" value="F:cytoskeletal motor activity"/>
    <property type="evidence" value="ECO:0007669"/>
    <property type="project" value="InterPro"/>
</dbReference>
<evidence type="ECO:0000256" key="7">
    <source>
        <dbReference type="ARBA" id="ARBA00023136"/>
    </source>
</evidence>
<evidence type="ECO:0000256" key="4">
    <source>
        <dbReference type="ARBA" id="ARBA00022475"/>
    </source>
</evidence>
<evidence type="ECO:0000259" key="8">
    <source>
        <dbReference type="Pfam" id="PF01052"/>
    </source>
</evidence>
<keyword evidence="9" id="KW-0966">Cell projection</keyword>
<dbReference type="PRINTS" id="PR00956">
    <property type="entry name" value="FLGMOTORFLIN"/>
</dbReference>
<proteinExistence type="inferred from homology"/>
<evidence type="ECO:0000256" key="6">
    <source>
        <dbReference type="ARBA" id="ARBA00022779"/>
    </source>
</evidence>
<evidence type="ECO:0000256" key="5">
    <source>
        <dbReference type="ARBA" id="ARBA00022500"/>
    </source>
</evidence>
<dbReference type="InterPro" id="IPR001172">
    <property type="entry name" value="FliN_T3SS_HrcQb"/>
</dbReference>
<dbReference type="PANTHER" id="PTHR43484">
    <property type="match status" value="1"/>
</dbReference>
<dbReference type="SUPFAM" id="SSF101801">
    <property type="entry name" value="Surface presentation of antigens (SPOA)"/>
    <property type="match status" value="1"/>
</dbReference>
<reference evidence="9 10" key="1">
    <citation type="submission" date="2016-10" db="EMBL/GenBank/DDBJ databases">
        <authorList>
            <person name="de Groot N.N."/>
        </authorList>
    </citation>
    <scope>NUCLEOTIDE SEQUENCE [LARGE SCALE GENOMIC DNA]</scope>
    <source>
        <strain evidence="9 10">LMG 2247</strain>
    </source>
</reference>
<keyword evidence="9" id="KW-0969">Cilium</keyword>
<dbReference type="EMBL" id="FNCJ01000032">
    <property type="protein sequence ID" value="SDI72710.1"/>
    <property type="molecule type" value="Genomic_DNA"/>
</dbReference>
<organism evidence="9 10">
    <name type="scientific">Paraburkholderia phenazinium</name>
    <dbReference type="NCBI Taxonomy" id="60549"/>
    <lineage>
        <taxon>Bacteria</taxon>
        <taxon>Pseudomonadati</taxon>
        <taxon>Pseudomonadota</taxon>
        <taxon>Betaproteobacteria</taxon>
        <taxon>Burkholderiales</taxon>
        <taxon>Burkholderiaceae</taxon>
        <taxon>Paraburkholderia</taxon>
    </lineage>
</organism>
<keyword evidence="7" id="KW-0472">Membrane</keyword>
<evidence type="ECO:0000313" key="10">
    <source>
        <dbReference type="Proteomes" id="UP000199706"/>
    </source>
</evidence>
<dbReference type="Gene3D" id="2.30.330.10">
    <property type="entry name" value="SpoA-like"/>
    <property type="match status" value="1"/>
</dbReference>
<dbReference type="GO" id="GO:0009425">
    <property type="term" value="C:bacterial-type flagellum basal body"/>
    <property type="evidence" value="ECO:0007669"/>
    <property type="project" value="InterPro"/>
</dbReference>
<accession>A0A1G8MZC8</accession>
<protein>
    <recommendedName>
        <fullName evidence="3">Flagellar motor switch protein FliN</fullName>
    </recommendedName>
</protein>
<dbReference type="Proteomes" id="UP000199706">
    <property type="component" value="Unassembled WGS sequence"/>
</dbReference>
<name>A0A1G8MZC8_9BURK</name>
<dbReference type="PROSITE" id="PS50890">
    <property type="entry name" value="PUA"/>
    <property type="match status" value="1"/>
</dbReference>
<evidence type="ECO:0000256" key="1">
    <source>
        <dbReference type="ARBA" id="ARBA00004413"/>
    </source>
</evidence>
<evidence type="ECO:0000313" key="9">
    <source>
        <dbReference type="EMBL" id="SDI72710.1"/>
    </source>
</evidence>
<dbReference type="GO" id="GO:0005886">
    <property type="term" value="C:plasma membrane"/>
    <property type="evidence" value="ECO:0007669"/>
    <property type="project" value="UniProtKB-SubCell"/>
</dbReference>
<dbReference type="Pfam" id="PF01052">
    <property type="entry name" value="FliMN_C"/>
    <property type="match status" value="1"/>
</dbReference>